<dbReference type="GO" id="GO:0003677">
    <property type="term" value="F:DNA binding"/>
    <property type="evidence" value="ECO:0007669"/>
    <property type="project" value="InterPro"/>
</dbReference>
<organism evidence="2 4">
    <name type="scientific">Polarella glacialis</name>
    <name type="common">Dinoflagellate</name>
    <dbReference type="NCBI Taxonomy" id="89957"/>
    <lineage>
        <taxon>Eukaryota</taxon>
        <taxon>Sar</taxon>
        <taxon>Alveolata</taxon>
        <taxon>Dinophyceae</taxon>
        <taxon>Suessiales</taxon>
        <taxon>Suessiaceae</taxon>
        <taxon>Polarella</taxon>
    </lineage>
</organism>
<name>A0A813DID5_POLGL</name>
<proteinExistence type="predicted"/>
<keyword evidence="1" id="KW-0812">Transmembrane</keyword>
<keyword evidence="1" id="KW-1133">Transmembrane helix</keyword>
<keyword evidence="4" id="KW-1185">Reference proteome</keyword>
<gene>
    <name evidence="2" type="ORF">PGLA1383_LOCUS4704</name>
    <name evidence="3" type="ORF">PGLA2088_LOCUS20747</name>
</gene>
<dbReference type="Pfam" id="PF02575">
    <property type="entry name" value="YbaB_DNA_bd"/>
    <property type="match status" value="1"/>
</dbReference>
<dbReference type="OrthoDB" id="424772at2759"/>
<dbReference type="AlphaFoldDB" id="A0A813DID5"/>
<dbReference type="SUPFAM" id="SSF82607">
    <property type="entry name" value="YbaB-like"/>
    <property type="match status" value="1"/>
</dbReference>
<comment type="caution">
    <text evidence="2">The sequence shown here is derived from an EMBL/GenBank/DDBJ whole genome shotgun (WGS) entry which is preliminary data.</text>
</comment>
<evidence type="ECO:0000313" key="2">
    <source>
        <dbReference type="EMBL" id="CAE8585802.1"/>
    </source>
</evidence>
<reference evidence="2" key="1">
    <citation type="submission" date="2021-02" db="EMBL/GenBank/DDBJ databases">
        <authorList>
            <person name="Dougan E. K."/>
            <person name="Rhodes N."/>
            <person name="Thang M."/>
            <person name="Chan C."/>
        </authorList>
    </citation>
    <scope>NUCLEOTIDE SEQUENCE</scope>
</reference>
<dbReference type="EMBL" id="CAJNNV010001776">
    <property type="protein sequence ID" value="CAE8585802.1"/>
    <property type="molecule type" value="Genomic_DNA"/>
</dbReference>
<feature type="transmembrane region" description="Helical" evidence="1">
    <location>
        <begin position="52"/>
        <end position="72"/>
    </location>
</feature>
<dbReference type="EMBL" id="CAJNNW010025679">
    <property type="protein sequence ID" value="CAE8678335.1"/>
    <property type="molecule type" value="Genomic_DNA"/>
</dbReference>
<sequence>MAAADYGRAQAMQQPASFVTLVAGPCSPQALPQVSRARMLACRAAPARAMRVAFAFAVVFIATSSGSITALAPRQAFCGGSVLHRSARGPSHAACRSVAQPEALQGTSTLNLVKAQVMAGHAMRDLGNRLMTENFEASTLDGKVKVSFDGTQSLRNVELAAGSAEAAGGNEALAKAILGAMQEAHDSSLKGSQDDVWKLYKGSPELMQAPLSQIGAGNTVEDLWANVSRTDDSVRLAEELFTRFDQDKDDWWNLHETSQVQMATEGTEMAEEAFNSLIIAAAPDGGRRLTEEDMAKGLSRDQVIELYTNAQRQRQLGFVLDIYKDHAKVFNTEPEASPESAPSLSVD</sequence>
<dbReference type="InterPro" id="IPR011992">
    <property type="entry name" value="EF-hand-dom_pair"/>
</dbReference>
<dbReference type="Proteomes" id="UP000626109">
    <property type="component" value="Unassembled WGS sequence"/>
</dbReference>
<dbReference type="Gene3D" id="3.30.1310.10">
    <property type="entry name" value="Nucleoid-associated protein YbaB-like domain"/>
    <property type="match status" value="1"/>
</dbReference>
<evidence type="ECO:0000313" key="4">
    <source>
        <dbReference type="Proteomes" id="UP000654075"/>
    </source>
</evidence>
<evidence type="ECO:0000313" key="3">
    <source>
        <dbReference type="EMBL" id="CAE8678335.1"/>
    </source>
</evidence>
<protein>
    <submittedName>
        <fullName evidence="2">Uncharacterized protein</fullName>
    </submittedName>
</protein>
<dbReference type="SUPFAM" id="SSF47473">
    <property type="entry name" value="EF-hand"/>
    <property type="match status" value="1"/>
</dbReference>
<evidence type="ECO:0000256" key="1">
    <source>
        <dbReference type="SAM" id="Phobius"/>
    </source>
</evidence>
<accession>A0A813DID5</accession>
<dbReference type="Proteomes" id="UP000654075">
    <property type="component" value="Unassembled WGS sequence"/>
</dbReference>
<dbReference type="InterPro" id="IPR004401">
    <property type="entry name" value="YbaB/EbfC"/>
</dbReference>
<dbReference type="InterPro" id="IPR036894">
    <property type="entry name" value="YbaB-like_sf"/>
</dbReference>
<keyword evidence="1" id="KW-0472">Membrane</keyword>